<evidence type="ECO:0000313" key="1">
    <source>
        <dbReference type="EMBL" id="VDP06121.1"/>
    </source>
</evidence>
<evidence type="ECO:0000313" key="2">
    <source>
        <dbReference type="Proteomes" id="UP000269396"/>
    </source>
</evidence>
<dbReference type="InterPro" id="IPR036691">
    <property type="entry name" value="Endo/exonu/phosph_ase_sf"/>
</dbReference>
<dbReference type="AlphaFoldDB" id="A0A183NQJ4"/>
<name>A0A183NQJ4_9TREM</name>
<reference evidence="1 2" key="1">
    <citation type="submission" date="2018-11" db="EMBL/GenBank/DDBJ databases">
        <authorList>
            <consortium name="Pathogen Informatics"/>
        </authorList>
    </citation>
    <scope>NUCLEOTIDE SEQUENCE [LARGE SCALE GENOMIC DNA]</scope>
    <source>
        <strain>Denwood</strain>
        <strain evidence="2">Zambia</strain>
    </source>
</reference>
<dbReference type="Gene3D" id="3.60.10.10">
    <property type="entry name" value="Endonuclease/exonuclease/phosphatase"/>
    <property type="match status" value="1"/>
</dbReference>
<keyword evidence="2" id="KW-1185">Reference proteome</keyword>
<protein>
    <submittedName>
        <fullName evidence="1">Uncharacterized protein</fullName>
    </submittedName>
</protein>
<gene>
    <name evidence="1" type="ORF">SMTD_LOCUS4379</name>
</gene>
<dbReference type="STRING" id="31246.A0A183NQJ4"/>
<accession>A0A183NQJ4</accession>
<dbReference type="EMBL" id="UZAL01012033">
    <property type="protein sequence ID" value="VDP06121.1"/>
    <property type="molecule type" value="Genomic_DNA"/>
</dbReference>
<dbReference type="SUPFAM" id="SSF56219">
    <property type="entry name" value="DNase I-like"/>
    <property type="match status" value="1"/>
</dbReference>
<proteinExistence type="predicted"/>
<dbReference type="Proteomes" id="UP000269396">
    <property type="component" value="Unassembled WGS sequence"/>
</dbReference>
<sequence length="151" mass="17270">MYAIQCYAPNNDSNDDDKDQFYERLQSIIAKCPEENLTILMGDLNDKFGMDNNGYEDIMRRHGLTGRNEREWRFANLCAFNKLVIDNIQERKDERTVINNSQTGTEDIKAQAEFTEALEPTSGNTWKIQSVGELDEGFGRHPTSGSTDRIP</sequence>
<organism evidence="1 2">
    <name type="scientific">Schistosoma mattheei</name>
    <dbReference type="NCBI Taxonomy" id="31246"/>
    <lineage>
        <taxon>Eukaryota</taxon>
        <taxon>Metazoa</taxon>
        <taxon>Spiralia</taxon>
        <taxon>Lophotrochozoa</taxon>
        <taxon>Platyhelminthes</taxon>
        <taxon>Trematoda</taxon>
        <taxon>Digenea</taxon>
        <taxon>Strigeidida</taxon>
        <taxon>Schistosomatoidea</taxon>
        <taxon>Schistosomatidae</taxon>
        <taxon>Schistosoma</taxon>
    </lineage>
</organism>